<dbReference type="SMART" id="SM00729">
    <property type="entry name" value="Elp3"/>
    <property type="match status" value="1"/>
</dbReference>
<dbReference type="SFLD" id="SFLDS00029">
    <property type="entry name" value="Radical_SAM"/>
    <property type="match status" value="1"/>
</dbReference>
<dbReference type="Proteomes" id="UP000233256">
    <property type="component" value="Unassembled WGS sequence"/>
</dbReference>
<dbReference type="SUPFAM" id="SSF102114">
    <property type="entry name" value="Radical SAM enzymes"/>
    <property type="match status" value="1"/>
</dbReference>
<evidence type="ECO:0000256" key="5">
    <source>
        <dbReference type="ARBA" id="ARBA00022723"/>
    </source>
</evidence>
<evidence type="ECO:0000256" key="2">
    <source>
        <dbReference type="ARBA" id="ARBA00022603"/>
    </source>
</evidence>
<protein>
    <submittedName>
        <fullName evidence="10">Uncharacterized protein</fullName>
    </submittedName>
</protein>
<dbReference type="PANTHER" id="PTHR43409">
    <property type="entry name" value="ANAEROBIC MAGNESIUM-PROTOPORPHYRIN IX MONOMETHYL ESTER CYCLASE-RELATED"/>
    <property type="match status" value="1"/>
</dbReference>
<dbReference type="SFLD" id="SFLDG01082">
    <property type="entry name" value="B12-binding_domain_containing"/>
    <property type="match status" value="1"/>
</dbReference>
<dbReference type="InterPro" id="IPR007197">
    <property type="entry name" value="rSAM"/>
</dbReference>
<comment type="caution">
    <text evidence="10">The sequence shown here is derived from an EMBL/GenBank/DDBJ whole genome shotgun (WGS) entry which is preliminary data.</text>
</comment>
<feature type="domain" description="B12-binding" evidence="8">
    <location>
        <begin position="3"/>
        <end position="137"/>
    </location>
</feature>
<keyword evidence="5" id="KW-0479">Metal-binding</keyword>
<accession>A0A2N1PPQ0</accession>
<reference evidence="10 11" key="1">
    <citation type="journal article" date="2017" name="ISME J.">
        <title>Potential for microbial H2 and metal transformations associated with novel bacteria and archaea in deep terrestrial subsurface sediments.</title>
        <authorList>
            <person name="Hernsdorf A.W."/>
            <person name="Amano Y."/>
            <person name="Miyakawa K."/>
            <person name="Ise K."/>
            <person name="Suzuki Y."/>
            <person name="Anantharaman K."/>
            <person name="Probst A."/>
            <person name="Burstein D."/>
            <person name="Thomas B.C."/>
            <person name="Banfield J.F."/>
        </authorList>
    </citation>
    <scope>NUCLEOTIDE SEQUENCE [LARGE SCALE GENOMIC DNA]</scope>
    <source>
        <strain evidence="10">HGW-Wallbacteria-1</strain>
    </source>
</reference>
<dbReference type="InterPro" id="IPR006638">
    <property type="entry name" value="Elp3/MiaA/NifB-like_rSAM"/>
</dbReference>
<dbReference type="GO" id="GO:0031419">
    <property type="term" value="F:cobalamin binding"/>
    <property type="evidence" value="ECO:0007669"/>
    <property type="project" value="InterPro"/>
</dbReference>
<dbReference type="PROSITE" id="PS51918">
    <property type="entry name" value="RADICAL_SAM"/>
    <property type="match status" value="1"/>
</dbReference>
<dbReference type="Gene3D" id="3.40.50.280">
    <property type="entry name" value="Cobalamin-binding domain"/>
    <property type="match status" value="1"/>
</dbReference>
<evidence type="ECO:0000313" key="11">
    <source>
        <dbReference type="Proteomes" id="UP000233256"/>
    </source>
</evidence>
<gene>
    <name evidence="10" type="ORF">CVV64_10140</name>
</gene>
<dbReference type="SFLD" id="SFLDG01123">
    <property type="entry name" value="methyltransferase_(Class_B)"/>
    <property type="match status" value="1"/>
</dbReference>
<dbReference type="InterPro" id="IPR023404">
    <property type="entry name" value="rSAM_horseshoe"/>
</dbReference>
<dbReference type="InterPro" id="IPR058240">
    <property type="entry name" value="rSAM_sf"/>
</dbReference>
<organism evidence="10 11">
    <name type="scientific">Candidatus Wallbacteria bacterium HGW-Wallbacteria-1</name>
    <dbReference type="NCBI Taxonomy" id="2013854"/>
    <lineage>
        <taxon>Bacteria</taxon>
        <taxon>Candidatus Walliibacteriota</taxon>
    </lineage>
</organism>
<dbReference type="Pfam" id="PF04055">
    <property type="entry name" value="Radical_SAM"/>
    <property type="match status" value="1"/>
</dbReference>
<keyword evidence="2" id="KW-0489">Methyltransferase</keyword>
<dbReference type="GO" id="GO:0046872">
    <property type="term" value="F:metal ion binding"/>
    <property type="evidence" value="ECO:0007669"/>
    <property type="project" value="UniProtKB-KW"/>
</dbReference>
<evidence type="ECO:0000256" key="1">
    <source>
        <dbReference type="ARBA" id="ARBA00001966"/>
    </source>
</evidence>
<keyword evidence="7" id="KW-0411">Iron-sulfur</keyword>
<dbReference type="InterPro" id="IPR051198">
    <property type="entry name" value="BchE-like"/>
</dbReference>
<evidence type="ECO:0000256" key="3">
    <source>
        <dbReference type="ARBA" id="ARBA00022679"/>
    </source>
</evidence>
<evidence type="ECO:0000313" key="10">
    <source>
        <dbReference type="EMBL" id="PKK90317.1"/>
    </source>
</evidence>
<dbReference type="Pfam" id="PF02310">
    <property type="entry name" value="B12-binding"/>
    <property type="match status" value="1"/>
</dbReference>
<name>A0A2N1PPQ0_9BACT</name>
<dbReference type="CDD" id="cd01335">
    <property type="entry name" value="Radical_SAM"/>
    <property type="match status" value="1"/>
</dbReference>
<evidence type="ECO:0000256" key="6">
    <source>
        <dbReference type="ARBA" id="ARBA00023004"/>
    </source>
</evidence>
<sequence>MKPGVALVFPTTISADSFFGFLLPSMALERLGAAIADISRPELFDARFEKDIVASVQRMNPDIIILNIKTTMYCQKAYSVARDLHRTIPDAIIIGGGLHATACPHEAMQFCHMVVRGEGETPLRMIVSGQNPSMIPSLVYRNADNEIIMNPMAQPIENLDTLRPPARYLRKAHYKYAAAGLIPMDLLETSRGCTHACSFCSPASVYPCRYRQHSPQYVFNEILTMANAGVKYCMLTDDHFGGDHERVEKICDLIIASGIRIAFFCFTRPFAGNMELKKKMVKAGFVMLSYGAESPSSEQLTRYGKGYPDNHRFLQRVNSEWLQAGACYIGNSYVFGDINDNAEVLAGLGDHARHLDSTYIEPLYSQPYPGTRYRQSLHDKGLLLDRGWSHFTEGTLLVHHPDLDEMNMAKMRARAWLHFFSPRKVAGVFRVPLHLNKILGIPVLTVLRYMRACDYSIFGCVLENRFYSHLHLPMIRHYFRNLLPIFEKSEMNMLCDGKFDEFTNMLGLLPLKRLAGNRRIVFKVVEGTKTLATLETAMRNGQIVSAQVTADSIAPEKGDITLPIPLWCLAMAIGANREFLKVTGWFLIIANALAMDLPRKLLLKATYFLSALSGRASVPVPEGPCRNAPDS</sequence>
<dbReference type="PROSITE" id="PS51332">
    <property type="entry name" value="B12_BINDING"/>
    <property type="match status" value="1"/>
</dbReference>
<dbReference type="GO" id="GO:0003824">
    <property type="term" value="F:catalytic activity"/>
    <property type="evidence" value="ECO:0007669"/>
    <property type="project" value="InterPro"/>
</dbReference>
<dbReference type="InterPro" id="IPR006158">
    <property type="entry name" value="Cobalamin-bd"/>
</dbReference>
<keyword evidence="3" id="KW-0808">Transferase</keyword>
<feature type="domain" description="Radical SAM core" evidence="9">
    <location>
        <begin position="179"/>
        <end position="404"/>
    </location>
</feature>
<dbReference type="Gene3D" id="3.80.30.20">
    <property type="entry name" value="tm_1862 like domain"/>
    <property type="match status" value="1"/>
</dbReference>
<comment type="cofactor">
    <cofactor evidence="1">
        <name>[4Fe-4S] cluster</name>
        <dbReference type="ChEBI" id="CHEBI:49883"/>
    </cofactor>
</comment>
<evidence type="ECO:0000259" key="9">
    <source>
        <dbReference type="PROSITE" id="PS51918"/>
    </source>
</evidence>
<dbReference type="InterPro" id="IPR034466">
    <property type="entry name" value="Methyltransferase_Class_B"/>
</dbReference>
<dbReference type="PANTHER" id="PTHR43409:SF7">
    <property type="entry name" value="BLL1977 PROTEIN"/>
    <property type="match status" value="1"/>
</dbReference>
<dbReference type="AlphaFoldDB" id="A0A2N1PPQ0"/>
<evidence type="ECO:0000259" key="8">
    <source>
        <dbReference type="PROSITE" id="PS51332"/>
    </source>
</evidence>
<keyword evidence="4" id="KW-0949">S-adenosyl-L-methionine</keyword>
<evidence type="ECO:0000256" key="4">
    <source>
        <dbReference type="ARBA" id="ARBA00022691"/>
    </source>
</evidence>
<keyword evidence="6" id="KW-0408">Iron</keyword>
<evidence type="ECO:0000256" key="7">
    <source>
        <dbReference type="ARBA" id="ARBA00023014"/>
    </source>
</evidence>
<dbReference type="GO" id="GO:0051539">
    <property type="term" value="F:4 iron, 4 sulfur cluster binding"/>
    <property type="evidence" value="ECO:0007669"/>
    <property type="project" value="UniProtKB-KW"/>
</dbReference>
<dbReference type="EMBL" id="PGXC01000006">
    <property type="protein sequence ID" value="PKK90317.1"/>
    <property type="molecule type" value="Genomic_DNA"/>
</dbReference>
<proteinExistence type="predicted"/>